<evidence type="ECO:0000313" key="2">
    <source>
        <dbReference type="Proteomes" id="UP000261905"/>
    </source>
</evidence>
<dbReference type="Proteomes" id="UP000261905">
    <property type="component" value="Unassembled WGS sequence"/>
</dbReference>
<dbReference type="AlphaFoldDB" id="A0A371PNT0"/>
<dbReference type="InterPro" id="IPR032710">
    <property type="entry name" value="NTF2-like_dom_sf"/>
</dbReference>
<dbReference type="OrthoDB" id="8684708at2"/>
<comment type="caution">
    <text evidence="1">The sequence shown here is derived from an EMBL/GenBank/DDBJ whole genome shotgun (WGS) entry which is preliminary data.</text>
</comment>
<sequence length="115" mass="12764">MVLSSNSRAIPLPQPIAAFYHASDVRDKELLTDCFTDEAIVHDEGKEYFGSAAISEHIIQVNTEAKVSTDITNCEEKNDQIIVTAMLSGEFKGSPLPLDFHFTLDGRKIKKLNII</sequence>
<dbReference type="SUPFAM" id="SSF54427">
    <property type="entry name" value="NTF2-like"/>
    <property type="match status" value="1"/>
</dbReference>
<protein>
    <submittedName>
        <fullName evidence="1">Nuclear transport factor 2 family protein</fullName>
    </submittedName>
</protein>
<dbReference type="Gene3D" id="3.10.450.50">
    <property type="match status" value="1"/>
</dbReference>
<reference evidence="1 2" key="1">
    <citation type="submission" date="2018-08" db="EMBL/GenBank/DDBJ databases">
        <title>Paenibacillus sp. M4BSY-1, whole genome shotgun sequence.</title>
        <authorList>
            <person name="Tuo L."/>
        </authorList>
    </citation>
    <scope>NUCLEOTIDE SEQUENCE [LARGE SCALE GENOMIC DNA]</scope>
    <source>
        <strain evidence="1 2">M4BSY-1</strain>
    </source>
</reference>
<dbReference type="EMBL" id="QUBQ01000001">
    <property type="protein sequence ID" value="REK77851.1"/>
    <property type="molecule type" value="Genomic_DNA"/>
</dbReference>
<gene>
    <name evidence="1" type="ORF">DX130_05105</name>
</gene>
<proteinExistence type="predicted"/>
<evidence type="ECO:0000313" key="1">
    <source>
        <dbReference type="EMBL" id="REK77851.1"/>
    </source>
</evidence>
<organism evidence="1 2">
    <name type="scientific">Paenibacillus paeoniae</name>
    <dbReference type="NCBI Taxonomy" id="2292705"/>
    <lineage>
        <taxon>Bacteria</taxon>
        <taxon>Bacillati</taxon>
        <taxon>Bacillota</taxon>
        <taxon>Bacilli</taxon>
        <taxon>Bacillales</taxon>
        <taxon>Paenibacillaceae</taxon>
        <taxon>Paenibacillus</taxon>
    </lineage>
</organism>
<name>A0A371PNT0_9BACL</name>
<keyword evidence="2" id="KW-1185">Reference proteome</keyword>
<accession>A0A371PNT0</accession>